<evidence type="ECO:0000313" key="1">
    <source>
        <dbReference type="EMBL" id="ARF57230.1"/>
    </source>
</evidence>
<organism evidence="1 2">
    <name type="scientific">Streptomyces gilvosporeus</name>
    <dbReference type="NCBI Taxonomy" id="553510"/>
    <lineage>
        <taxon>Bacteria</taxon>
        <taxon>Bacillati</taxon>
        <taxon>Actinomycetota</taxon>
        <taxon>Actinomycetes</taxon>
        <taxon>Kitasatosporales</taxon>
        <taxon>Streptomycetaceae</taxon>
        <taxon>Streptomyces</taxon>
    </lineage>
</organism>
<gene>
    <name evidence="1" type="ORF">B1H19_26410</name>
</gene>
<dbReference type="EMBL" id="CP020569">
    <property type="protein sequence ID" value="ARF57230.1"/>
    <property type="molecule type" value="Genomic_DNA"/>
</dbReference>
<name>A0A1V0TWM7_9ACTN</name>
<reference evidence="1 2" key="1">
    <citation type="submission" date="2017-04" db="EMBL/GenBank/DDBJ databases">
        <title>Complete Genome Sequence of Streptomyces gilvosporeus F607, a Capable Producer of Natamycin.</title>
        <authorList>
            <person name="Zong G."/>
            <person name="Zhong C."/>
            <person name="Fu J."/>
            <person name="Qin R."/>
            <person name="Cao G."/>
        </authorList>
    </citation>
    <scope>NUCLEOTIDE SEQUENCE [LARGE SCALE GENOMIC DNA]</scope>
    <source>
        <strain evidence="1 2">F607</strain>
    </source>
</reference>
<dbReference type="AlphaFoldDB" id="A0A1V0TWM7"/>
<accession>A0A1V0TWM7</accession>
<proteinExistence type="predicted"/>
<dbReference type="OrthoDB" id="3827759at2"/>
<dbReference type="Proteomes" id="UP000192726">
    <property type="component" value="Chromosome"/>
</dbReference>
<protein>
    <submittedName>
        <fullName evidence="1">Uncharacterized protein</fullName>
    </submittedName>
</protein>
<dbReference type="STRING" id="553510.B1H19_26410"/>
<dbReference type="RefSeq" id="WP_083107238.1">
    <property type="nucleotide sequence ID" value="NZ_CP020569.1"/>
</dbReference>
<sequence length="170" mass="18365">MAISYDLDMATAMSAAEVAGALCEVGRSAGLFDAAASAELILGEGVVTTGGTWIRAGEPRLDGLPRSWDPVVGDLGITTTVWAFFRLGRGTPSPTQQDDMIRLVDGLLGRVRGDAVLHFQSEQIWLLRRGDGLSLSDDDDLWRPHRLAAVAHPYRRASLAFSGEEGERDR</sequence>
<keyword evidence="2" id="KW-1185">Reference proteome</keyword>
<evidence type="ECO:0000313" key="2">
    <source>
        <dbReference type="Proteomes" id="UP000192726"/>
    </source>
</evidence>
<dbReference type="KEGG" id="sgv:B1H19_26410"/>
<dbReference type="NCBIfam" id="NF040657">
    <property type="entry name" value="immun_SitI3"/>
    <property type="match status" value="1"/>
</dbReference>
<dbReference type="InterPro" id="IPR049799">
    <property type="entry name" value="SitI3-like"/>
</dbReference>